<dbReference type="SUPFAM" id="SSF55874">
    <property type="entry name" value="ATPase domain of HSP90 chaperone/DNA topoisomerase II/histidine kinase"/>
    <property type="match status" value="1"/>
</dbReference>
<dbReference type="SUPFAM" id="SSF55785">
    <property type="entry name" value="PYP-like sensor domain (PAS domain)"/>
    <property type="match status" value="3"/>
</dbReference>
<evidence type="ECO:0000313" key="16">
    <source>
        <dbReference type="EMBL" id="MBE9638780.1"/>
    </source>
</evidence>
<dbReference type="SMART" id="SM00448">
    <property type="entry name" value="REC"/>
    <property type="match status" value="1"/>
</dbReference>
<dbReference type="InterPro" id="IPR000780">
    <property type="entry name" value="CheR_MeTrfase"/>
</dbReference>
<feature type="domain" description="CheR-type methyltransferase" evidence="15">
    <location>
        <begin position="247"/>
        <end position="490"/>
    </location>
</feature>
<reference evidence="16 17" key="1">
    <citation type="journal article" date="2021" name="Int. J. Syst. Evol. Microbiol.">
        <title>Salipiger mangrovisoli sp. nov., isolated from mangrove soil and the proposal for the reclassification of Paraphaeobacter pallidus as Salipiger pallidus comb. nov.</title>
        <authorList>
            <person name="Du J."/>
            <person name="Liu Y."/>
            <person name="Pei T."/>
            <person name="Deng M.R."/>
            <person name="Zhu H."/>
        </authorList>
    </citation>
    <scope>NUCLEOTIDE SEQUENCE [LARGE SCALE GENOMIC DNA]</scope>
    <source>
        <strain evidence="16 17">6D45A</strain>
    </source>
</reference>
<evidence type="ECO:0000259" key="12">
    <source>
        <dbReference type="PROSITE" id="PS50110"/>
    </source>
</evidence>
<comment type="catalytic activity">
    <reaction evidence="1">
        <text>L-glutamyl-[protein] + S-adenosyl-L-methionine = [protein]-L-glutamate 5-O-methyl ester + S-adenosyl-L-homocysteine</text>
        <dbReference type="Rhea" id="RHEA:24452"/>
        <dbReference type="Rhea" id="RHEA-COMP:10208"/>
        <dbReference type="Rhea" id="RHEA-COMP:10311"/>
        <dbReference type="ChEBI" id="CHEBI:29973"/>
        <dbReference type="ChEBI" id="CHEBI:57856"/>
        <dbReference type="ChEBI" id="CHEBI:59789"/>
        <dbReference type="ChEBI" id="CHEBI:82795"/>
        <dbReference type="EC" id="2.1.1.80"/>
    </reaction>
</comment>
<keyword evidence="9" id="KW-0175">Coiled coil</keyword>
<dbReference type="Gene3D" id="3.30.565.10">
    <property type="entry name" value="Histidine kinase-like ATPase, C-terminal domain"/>
    <property type="match status" value="1"/>
</dbReference>
<dbReference type="PROSITE" id="PS50122">
    <property type="entry name" value="CHEB"/>
    <property type="match status" value="1"/>
</dbReference>
<keyword evidence="17" id="KW-1185">Reference proteome</keyword>
<feature type="domain" description="PAC" evidence="13">
    <location>
        <begin position="952"/>
        <end position="1004"/>
    </location>
</feature>
<dbReference type="SMART" id="SM00086">
    <property type="entry name" value="PAC"/>
    <property type="match status" value="2"/>
</dbReference>
<feature type="region of interest" description="Disordered" evidence="10">
    <location>
        <begin position="10"/>
        <end position="41"/>
    </location>
</feature>
<keyword evidence="4" id="KW-0489">Methyltransferase</keyword>
<dbReference type="Gene3D" id="3.40.50.180">
    <property type="entry name" value="Methylesterase CheB, C-terminal domain"/>
    <property type="match status" value="1"/>
</dbReference>
<keyword evidence="6" id="KW-0949">S-adenosyl-L-methionine</keyword>
<dbReference type="PROSITE" id="PS50110">
    <property type="entry name" value="RESPONSE_REGULATORY"/>
    <property type="match status" value="1"/>
</dbReference>
<dbReference type="SUPFAM" id="SSF52738">
    <property type="entry name" value="Methylesterase CheB, C-terminal domain"/>
    <property type="match status" value="1"/>
</dbReference>
<dbReference type="Pfam" id="PF13596">
    <property type="entry name" value="PAS_10"/>
    <property type="match status" value="1"/>
</dbReference>
<dbReference type="Gene3D" id="3.30.450.20">
    <property type="entry name" value="PAS domain"/>
    <property type="match status" value="2"/>
</dbReference>
<organism evidence="16 17">
    <name type="scientific">Salipiger mangrovisoli</name>
    <dbReference type="NCBI Taxonomy" id="2865933"/>
    <lineage>
        <taxon>Bacteria</taxon>
        <taxon>Pseudomonadati</taxon>
        <taxon>Pseudomonadota</taxon>
        <taxon>Alphaproteobacteria</taxon>
        <taxon>Rhodobacterales</taxon>
        <taxon>Roseobacteraceae</taxon>
        <taxon>Salipiger</taxon>
    </lineage>
</organism>
<dbReference type="CDD" id="cd16434">
    <property type="entry name" value="CheB-CheR_fusion"/>
    <property type="match status" value="1"/>
</dbReference>
<dbReference type="Pfam" id="PF01739">
    <property type="entry name" value="CheR"/>
    <property type="match status" value="1"/>
</dbReference>
<dbReference type="InterPro" id="IPR003594">
    <property type="entry name" value="HATPase_dom"/>
</dbReference>
<dbReference type="Pfam" id="PF03705">
    <property type="entry name" value="CheR_N"/>
    <property type="match status" value="1"/>
</dbReference>
<dbReference type="SUPFAM" id="SSF47757">
    <property type="entry name" value="Chemotaxis receptor methyltransferase CheR, N-terminal domain"/>
    <property type="match status" value="1"/>
</dbReference>
<evidence type="ECO:0000256" key="4">
    <source>
        <dbReference type="ARBA" id="ARBA00022603"/>
    </source>
</evidence>
<feature type="compositionally biased region" description="Basic and acidic residues" evidence="10">
    <location>
        <begin position="10"/>
        <end position="29"/>
    </location>
</feature>
<dbReference type="Gene3D" id="1.10.287.130">
    <property type="match status" value="1"/>
</dbReference>
<evidence type="ECO:0000256" key="8">
    <source>
        <dbReference type="PROSITE-ProRule" id="PRU00169"/>
    </source>
</evidence>
<feature type="coiled-coil region" evidence="9">
    <location>
        <begin position="680"/>
        <end position="767"/>
    </location>
</feature>
<feature type="modified residue" description="4-aspartylphosphate" evidence="8">
    <location>
        <position position="1311"/>
    </location>
</feature>
<keyword evidence="8" id="KW-0597">Phosphoprotein</keyword>
<dbReference type="InterPro" id="IPR029063">
    <property type="entry name" value="SAM-dependent_MTases_sf"/>
</dbReference>
<dbReference type="EC" id="2.1.1.80" evidence="2"/>
<name>A0ABR9X5K1_9RHOB</name>
<dbReference type="PANTHER" id="PTHR24422:SF27">
    <property type="entry name" value="PROTEIN-GLUTAMATE O-METHYLTRANSFERASE"/>
    <property type="match status" value="1"/>
</dbReference>
<evidence type="ECO:0000256" key="10">
    <source>
        <dbReference type="SAM" id="MobiDB-lite"/>
    </source>
</evidence>
<dbReference type="Pfam" id="PF08447">
    <property type="entry name" value="PAS_3"/>
    <property type="match status" value="1"/>
</dbReference>
<evidence type="ECO:0000256" key="5">
    <source>
        <dbReference type="ARBA" id="ARBA00022679"/>
    </source>
</evidence>
<dbReference type="InterPro" id="IPR011006">
    <property type="entry name" value="CheY-like_superfamily"/>
</dbReference>
<feature type="domain" description="CheB-type methylesterase" evidence="14">
    <location>
        <begin position="53"/>
        <end position="234"/>
    </location>
</feature>
<evidence type="ECO:0000259" key="13">
    <source>
        <dbReference type="PROSITE" id="PS50113"/>
    </source>
</evidence>
<dbReference type="Pfam" id="PF01339">
    <property type="entry name" value="CheB_methylest"/>
    <property type="match status" value="1"/>
</dbReference>
<dbReference type="PRINTS" id="PR00996">
    <property type="entry name" value="CHERMTFRASE"/>
</dbReference>
<protein>
    <recommendedName>
        <fullName evidence="2">protein-glutamate O-methyltransferase</fullName>
        <ecNumber evidence="2">2.1.1.80</ecNumber>
    </recommendedName>
</protein>
<dbReference type="PROSITE" id="PS50113">
    <property type="entry name" value="PAC"/>
    <property type="match status" value="2"/>
</dbReference>
<dbReference type="PROSITE" id="PS50109">
    <property type="entry name" value="HIS_KIN"/>
    <property type="match status" value="1"/>
</dbReference>
<evidence type="ECO:0000259" key="11">
    <source>
        <dbReference type="PROSITE" id="PS50109"/>
    </source>
</evidence>
<evidence type="ECO:0000256" key="9">
    <source>
        <dbReference type="SAM" id="Coils"/>
    </source>
</evidence>
<comment type="caution">
    <text evidence="16">The sequence shown here is derived from an EMBL/GenBank/DDBJ whole genome shotgun (WGS) entry which is preliminary data.</text>
</comment>
<feature type="active site" evidence="7">
    <location>
        <position position="85"/>
    </location>
</feature>
<dbReference type="PANTHER" id="PTHR24422">
    <property type="entry name" value="CHEMOTAXIS PROTEIN METHYLTRANSFERASE"/>
    <property type="match status" value="1"/>
</dbReference>
<dbReference type="Pfam" id="PF00072">
    <property type="entry name" value="Response_reg"/>
    <property type="match status" value="1"/>
</dbReference>
<evidence type="ECO:0000256" key="7">
    <source>
        <dbReference type="PROSITE-ProRule" id="PRU00050"/>
    </source>
</evidence>
<dbReference type="InterPro" id="IPR022641">
    <property type="entry name" value="CheR_N"/>
</dbReference>
<dbReference type="InterPro" id="IPR035965">
    <property type="entry name" value="PAS-like_dom_sf"/>
</dbReference>
<evidence type="ECO:0000256" key="1">
    <source>
        <dbReference type="ARBA" id="ARBA00001541"/>
    </source>
</evidence>
<evidence type="ECO:0000256" key="3">
    <source>
        <dbReference type="ARBA" id="ARBA00022500"/>
    </source>
</evidence>
<proteinExistence type="predicted"/>
<dbReference type="SUPFAM" id="SSF52172">
    <property type="entry name" value="CheY-like"/>
    <property type="match status" value="1"/>
</dbReference>
<dbReference type="InterPro" id="IPR000014">
    <property type="entry name" value="PAS"/>
</dbReference>
<dbReference type="SMART" id="SM00387">
    <property type="entry name" value="HATPase_c"/>
    <property type="match status" value="1"/>
</dbReference>
<keyword evidence="5" id="KW-0808">Transferase</keyword>
<dbReference type="Proteomes" id="UP000607796">
    <property type="component" value="Unassembled WGS sequence"/>
</dbReference>
<dbReference type="InterPro" id="IPR000700">
    <property type="entry name" value="PAS-assoc_C"/>
</dbReference>
<dbReference type="EMBL" id="JADFFK010000014">
    <property type="protein sequence ID" value="MBE9638780.1"/>
    <property type="molecule type" value="Genomic_DNA"/>
</dbReference>
<dbReference type="InterPro" id="IPR000673">
    <property type="entry name" value="Sig_transdc_resp-reg_Me-estase"/>
</dbReference>
<dbReference type="InterPro" id="IPR005467">
    <property type="entry name" value="His_kinase_dom"/>
</dbReference>
<dbReference type="InterPro" id="IPR001789">
    <property type="entry name" value="Sig_transdc_resp-reg_receiver"/>
</dbReference>
<feature type="active site" evidence="7">
    <location>
        <position position="176"/>
    </location>
</feature>
<dbReference type="InterPro" id="IPR001610">
    <property type="entry name" value="PAC"/>
</dbReference>
<feature type="domain" description="PAC" evidence="13">
    <location>
        <begin position="825"/>
        <end position="880"/>
    </location>
</feature>
<dbReference type="PROSITE" id="PS50123">
    <property type="entry name" value="CHER"/>
    <property type="match status" value="1"/>
</dbReference>
<dbReference type="Gene3D" id="3.40.50.150">
    <property type="entry name" value="Vaccinia Virus protein VP39"/>
    <property type="match status" value="1"/>
</dbReference>
<evidence type="ECO:0000259" key="14">
    <source>
        <dbReference type="PROSITE" id="PS50122"/>
    </source>
</evidence>
<dbReference type="InterPro" id="IPR036890">
    <property type="entry name" value="HATPase_C_sf"/>
</dbReference>
<dbReference type="InterPro" id="IPR036804">
    <property type="entry name" value="CheR_N_sf"/>
</dbReference>
<gene>
    <name evidence="16" type="ORF">IQ782_18135</name>
</gene>
<accession>A0ABR9X5K1</accession>
<dbReference type="Gene3D" id="3.40.50.2300">
    <property type="match status" value="1"/>
</dbReference>
<feature type="domain" description="Histidine kinase" evidence="11">
    <location>
        <begin position="1017"/>
        <end position="1239"/>
    </location>
</feature>
<sequence>MSKHRWYWRGDKTEASKMKKNDQRRKAGREAASSASKVEARADRTTHMRIVTVAIGSSAGGLTALSDLFDALPPDLGVAFVIISHLDPTQPSELSTILSHHTDMEVVAVSGRHQLVRNRVYVIPPDREIVATDDTVESRPFGAPRGQRAPIDAFFRSLADQHRDGFALILSGGGADGAMGVRAIKEAGGVVMVQDPKEAQHDSMPKAAIATGCADVVLPVAGLARKLAELIESRNRLGPREMADTEEETLRRILVLLRARTGQDFLDYKPATILRRISRRMEINRIEDAKAYLEFLEATPQEAQALLGDFLISVTMFFRDDAAFRLLSERVLRDLTQRPPEAGPIRIWVAGCATGEEAYSLAILLLEQVQESGVRPEIQIFATDLDSAAIVTAREGVYPTTIEADVSSERLQRFFSREGNTYRIRKAVRDLVIFAEHNMLKDPPFSRIDLVSCRNMLIYLKRVAQRRVMATLHFALKPEGYLFLGSAETIESEPELFRVVDQKARLYQAVSRAAEQIPLPQAAPQHFVGFPRRDAGTSNSNAGQGEAAQHRQVLETLAPPSLVVDADYRILHLSDTAGRYLHHPGGIPTTSLMQTILPELRLDLRRALHQAFENNTPSISLPIAVPFENGSHRVVLNVRPVQRDHKVSEALVIFNEGASLTPLEGAVHLASTDEPTDQIMTRLYEELEVAQEQLRSSRADYEATNEELLAANEELQSINEEYRSTSEELETSREELVSMNEELRALNKELGAKVETLSETNSDLKNLIAATEGGTLFLDAQLRIRLLTPEVGRYLNITASDTGRYITDFTHKLDYASLAEDARSVLGDLELIEREVSKGTEERVLIRLRPYRTLDDKIEGVVVSFIDVSRLRRAELALRRADEKFRALVNATSYAVYRMSPDWSEMREVDGNGVIRDMDEPSNTWLAEYIEPTDQPLLKASIDKAVNKKEVFEFEHRVRKPDGSFGWTHSRAVPILNETGEIIEWFGAASDITEWHDAAEELAHARRLDTIGRLAGAVAHDFNNVLTVILANIELADLRVADEATKALLQNAVSAAELGAGFNRRLLSLNGKSALEPRVIHVDGQIEQACNLLDRALGEQIALKVVLEPDLWPILSDPADVSNLLFNLVLNARDAMPKGGTITVRAHNATLEAERAKEIGDISPGDYVCVSVSDNGHGMAKDVLSQARSPFFSTKSDGLGTGLGLFSVQAFARQLGGFLSIQSQPELGTTVRVFLPRATDVDQPLPQNAENRVAQRGEGEIILVVEDDEALRLATKESLASLGYRTLLAANAAEAIACLQASEDIAAVFSDVVMPGDLNGFDLGRWVRKERPAVPVVLTSGYLSEAEGDAASQTDITPAILPKPYTRAELAAAIHAALRQA</sequence>
<evidence type="ECO:0000256" key="6">
    <source>
        <dbReference type="ARBA" id="ARBA00022691"/>
    </source>
</evidence>
<dbReference type="SMART" id="SM00138">
    <property type="entry name" value="MeTrc"/>
    <property type="match status" value="1"/>
</dbReference>
<keyword evidence="3 7" id="KW-0145">Chemotaxis</keyword>
<keyword evidence="7" id="KW-0378">Hydrolase</keyword>
<dbReference type="CDD" id="cd00130">
    <property type="entry name" value="PAS"/>
    <property type="match status" value="1"/>
</dbReference>
<dbReference type="Gene3D" id="1.10.155.10">
    <property type="entry name" value="Chemotaxis receptor methyltransferase CheR, N-terminal domain"/>
    <property type="match status" value="1"/>
</dbReference>
<dbReference type="InterPro" id="IPR050903">
    <property type="entry name" value="Bact_Chemotaxis_MeTrfase"/>
</dbReference>
<evidence type="ECO:0000313" key="17">
    <source>
        <dbReference type="Proteomes" id="UP000607796"/>
    </source>
</evidence>
<dbReference type="SUPFAM" id="SSF53335">
    <property type="entry name" value="S-adenosyl-L-methionine-dependent methyltransferases"/>
    <property type="match status" value="1"/>
</dbReference>
<feature type="domain" description="Response regulatory" evidence="12">
    <location>
        <begin position="1261"/>
        <end position="1378"/>
    </location>
</feature>
<evidence type="ECO:0000259" key="15">
    <source>
        <dbReference type="PROSITE" id="PS50123"/>
    </source>
</evidence>
<dbReference type="InterPro" id="IPR013655">
    <property type="entry name" value="PAS_fold_3"/>
</dbReference>
<feature type="active site" evidence="7">
    <location>
        <position position="58"/>
    </location>
</feature>
<evidence type="ECO:0000256" key="2">
    <source>
        <dbReference type="ARBA" id="ARBA00012534"/>
    </source>
</evidence>
<dbReference type="SMART" id="SM00091">
    <property type="entry name" value="PAS"/>
    <property type="match status" value="2"/>
</dbReference>
<dbReference type="InterPro" id="IPR022642">
    <property type="entry name" value="CheR_C"/>
</dbReference>
<dbReference type="InterPro" id="IPR035909">
    <property type="entry name" value="CheB_C"/>
</dbReference>
<dbReference type="Pfam" id="PF02518">
    <property type="entry name" value="HATPase_c"/>
    <property type="match status" value="1"/>
</dbReference>